<dbReference type="InterPro" id="IPR057240">
    <property type="entry name" value="ParB_dimer_C"/>
</dbReference>
<dbReference type="RefSeq" id="WP_071141314.1">
    <property type="nucleotide sequence ID" value="NZ_CP035282.1"/>
</dbReference>
<dbReference type="FunFam" id="3.90.1530.30:FF:000001">
    <property type="entry name" value="Chromosome partitioning protein ParB"/>
    <property type="match status" value="1"/>
</dbReference>
<evidence type="ECO:0000313" key="7">
    <source>
        <dbReference type="Proteomes" id="UP000287969"/>
    </source>
</evidence>
<comment type="subcellular location">
    <subcellularLocation>
        <location evidence="1">Cytoplasm</location>
        <location evidence="1">Nucleoid</location>
    </subcellularLocation>
</comment>
<dbReference type="Gene3D" id="3.90.1530.30">
    <property type="match status" value="1"/>
</dbReference>
<dbReference type="InterPro" id="IPR050336">
    <property type="entry name" value="Chromosome_partition/occlusion"/>
</dbReference>
<dbReference type="Proteomes" id="UP000287969">
    <property type="component" value="Chromosome"/>
</dbReference>
<dbReference type="PANTHER" id="PTHR33375:SF1">
    <property type="entry name" value="CHROMOSOME-PARTITIONING PROTEIN PARB-RELATED"/>
    <property type="match status" value="1"/>
</dbReference>
<dbReference type="InterPro" id="IPR003115">
    <property type="entry name" value="ParB_N"/>
</dbReference>
<reference evidence="7" key="1">
    <citation type="submission" date="2019-01" db="EMBL/GenBank/DDBJ databases">
        <title>Draft genomes of a novel of Sporanaerobacter strains.</title>
        <authorList>
            <person name="Ma S."/>
        </authorList>
    </citation>
    <scope>NUCLEOTIDE SEQUENCE [LARGE SCALE GENOMIC DNA]</scope>
    <source>
        <strain evidence="7">NJN-17</strain>
    </source>
</reference>
<dbReference type="KEGG" id="spoa:EQM13_18020"/>
<dbReference type="Pfam" id="PF02195">
    <property type="entry name" value="ParB_N"/>
    <property type="match status" value="1"/>
</dbReference>
<dbReference type="PANTHER" id="PTHR33375">
    <property type="entry name" value="CHROMOSOME-PARTITIONING PROTEIN PARB-RELATED"/>
    <property type="match status" value="1"/>
</dbReference>
<keyword evidence="4" id="KW-0238">DNA-binding</keyword>
<dbReference type="GO" id="GO:0007059">
    <property type="term" value="P:chromosome segregation"/>
    <property type="evidence" value="ECO:0007669"/>
    <property type="project" value="UniProtKB-KW"/>
</dbReference>
<feature type="domain" description="ParB-like N-terminal" evidence="5">
    <location>
        <begin position="33"/>
        <end position="122"/>
    </location>
</feature>
<dbReference type="NCBIfam" id="TIGR00180">
    <property type="entry name" value="parB_part"/>
    <property type="match status" value="1"/>
</dbReference>
<evidence type="ECO:0000256" key="4">
    <source>
        <dbReference type="ARBA" id="ARBA00023125"/>
    </source>
</evidence>
<dbReference type="Gene3D" id="1.10.10.2830">
    <property type="match status" value="1"/>
</dbReference>
<dbReference type="GO" id="GO:0045881">
    <property type="term" value="P:positive regulation of sporulation resulting in formation of a cellular spore"/>
    <property type="evidence" value="ECO:0007669"/>
    <property type="project" value="TreeGrafter"/>
</dbReference>
<sequence length="287" mass="32717">MSTKKRGLGKGLSALIPDEPFEDVLEEDKNNIVDLDIDLIKPNKEQPRKNFDKDALEELKESIQNYGVIQPIIVRKIDKGYEIIAGERRWKAAKMASIKKIPCIVKNVEEFEGMKLSLIENLQRENLNPVEEAIAFKGLIDNYNITQEELSVAVGKSRPYITNSLRLLNLDSDILLSISDGKISSGHGRALLSIEDKKIQNEIAKNIIEKKLNVRETENIVNTVKNKKNSVKKSNKEDPFISEARDKFMKKLGTKVVIKHGKNKGKIEIEYYSPEDFERIMDIIIKN</sequence>
<dbReference type="SUPFAM" id="SSF110849">
    <property type="entry name" value="ParB/Sulfiredoxin"/>
    <property type="match status" value="1"/>
</dbReference>
<dbReference type="GO" id="GO:0009295">
    <property type="term" value="C:nucleoid"/>
    <property type="evidence" value="ECO:0007669"/>
    <property type="project" value="UniProtKB-SubCell"/>
</dbReference>
<dbReference type="Pfam" id="PF23552">
    <property type="entry name" value="ParB_C"/>
    <property type="match status" value="1"/>
</dbReference>
<organism evidence="6 7">
    <name type="scientific">Acidilutibacter cellobiosedens</name>
    <dbReference type="NCBI Taxonomy" id="2507161"/>
    <lineage>
        <taxon>Bacteria</taxon>
        <taxon>Bacillati</taxon>
        <taxon>Bacillota</taxon>
        <taxon>Tissierellia</taxon>
        <taxon>Tissierellales</taxon>
        <taxon>Acidilutibacteraceae</taxon>
        <taxon>Acidilutibacter</taxon>
    </lineage>
</organism>
<gene>
    <name evidence="6" type="ORF">EQM13_18020</name>
</gene>
<keyword evidence="7" id="KW-1185">Reference proteome</keyword>
<comment type="similarity">
    <text evidence="2">Belongs to the ParB family.</text>
</comment>
<dbReference type="SMART" id="SM00470">
    <property type="entry name" value="ParB"/>
    <property type="match status" value="1"/>
</dbReference>
<dbReference type="Pfam" id="PF17762">
    <property type="entry name" value="HTH_ParB"/>
    <property type="match status" value="1"/>
</dbReference>
<dbReference type="InterPro" id="IPR004437">
    <property type="entry name" value="ParB/RepB/Spo0J"/>
</dbReference>
<dbReference type="GO" id="GO:0005694">
    <property type="term" value="C:chromosome"/>
    <property type="evidence" value="ECO:0007669"/>
    <property type="project" value="TreeGrafter"/>
</dbReference>
<accession>A0A410QH82</accession>
<dbReference type="AlphaFoldDB" id="A0A410QH82"/>
<evidence type="ECO:0000256" key="2">
    <source>
        <dbReference type="ARBA" id="ARBA00006295"/>
    </source>
</evidence>
<evidence type="ECO:0000256" key="3">
    <source>
        <dbReference type="ARBA" id="ARBA00022829"/>
    </source>
</evidence>
<keyword evidence="3" id="KW-0159">Chromosome partition</keyword>
<name>A0A410QH82_9FIRM</name>
<evidence type="ECO:0000259" key="5">
    <source>
        <dbReference type="SMART" id="SM00470"/>
    </source>
</evidence>
<dbReference type="CDD" id="cd16393">
    <property type="entry name" value="SPO0J_N"/>
    <property type="match status" value="1"/>
</dbReference>
<dbReference type="InterPro" id="IPR041468">
    <property type="entry name" value="HTH_ParB/Spo0J"/>
</dbReference>
<dbReference type="InterPro" id="IPR036086">
    <property type="entry name" value="ParB/Sulfiredoxin_sf"/>
</dbReference>
<dbReference type="GO" id="GO:0003677">
    <property type="term" value="F:DNA binding"/>
    <property type="evidence" value="ECO:0007669"/>
    <property type="project" value="UniProtKB-KW"/>
</dbReference>
<protein>
    <submittedName>
        <fullName evidence="6">ParB/RepB/Spo0J family partition protein</fullName>
    </submittedName>
</protein>
<dbReference type="FunFam" id="1.10.10.2830:FF:000001">
    <property type="entry name" value="Chromosome partitioning protein ParB"/>
    <property type="match status" value="1"/>
</dbReference>
<dbReference type="EMBL" id="CP035282">
    <property type="protein sequence ID" value="QAT63321.1"/>
    <property type="molecule type" value="Genomic_DNA"/>
</dbReference>
<dbReference type="OrthoDB" id="9802051at2"/>
<proteinExistence type="inferred from homology"/>
<evidence type="ECO:0000313" key="6">
    <source>
        <dbReference type="EMBL" id="QAT63321.1"/>
    </source>
</evidence>
<evidence type="ECO:0000256" key="1">
    <source>
        <dbReference type="ARBA" id="ARBA00004453"/>
    </source>
</evidence>